<feature type="compositionally biased region" description="Basic and acidic residues" evidence="1">
    <location>
        <begin position="686"/>
        <end position="700"/>
    </location>
</feature>
<feature type="compositionally biased region" description="Polar residues" evidence="1">
    <location>
        <begin position="530"/>
        <end position="552"/>
    </location>
</feature>
<accession>A0A177EB23</accession>
<feature type="chain" id="PRO_5008060249" evidence="2">
    <location>
        <begin position="18"/>
        <end position="1044"/>
    </location>
</feature>
<feature type="region of interest" description="Disordered" evidence="1">
    <location>
        <begin position="129"/>
        <end position="215"/>
    </location>
</feature>
<feature type="region of interest" description="Disordered" evidence="1">
    <location>
        <begin position="530"/>
        <end position="641"/>
    </location>
</feature>
<keyword evidence="2" id="KW-0732">Signal</keyword>
<feature type="region of interest" description="Disordered" evidence="1">
    <location>
        <begin position="664"/>
        <end position="708"/>
    </location>
</feature>
<feature type="region of interest" description="Disordered" evidence="1">
    <location>
        <begin position="231"/>
        <end position="269"/>
    </location>
</feature>
<keyword evidence="4" id="KW-1185">Reference proteome</keyword>
<sequence length="1044" mass="116840">MKICLIAVMWLAAGICASSSLDQNAPTRQERHKSKNPISTTFGKIKKILSRTPSTKKTGAPENFPAMSPPLAHIKTQGSYYHQEENRPECPKKGANLAKFYFKKPVPASPTQLSKSLTHFDFCTTLDENSAHPPSAPNTKVASFSSLTSADPNTPGTSTTAEDVQLRNRMHRRCASMPDTGAEKATRKQRLEGDLEDDSSEEDHVYMPPLDKSSSEDIWPEEALANALRKNNLRQSTTSSEDDYPNMADSINLGSPGSAQKPAPTARKTRGPMVPIVAESSVVGSIMVESSVVESTVVETQSPSIASMNLGAAPPLKPKQLENPGPRLPPRRKTVGSTIQPIPLPALPHTATEPRATTQTVERTLAPTETPPKSLFVPTQSYKRLSPERKTSERQVIPQPKQDLGAIYARIEKRAVPPPHPPKNRKSLHQQAEELLANMVLDMDSVEESPISDESKEVGDIYHNSHTEGKEREEDIKWVNSRDLTILMQRKKTVKELREQLKSIAEKQRLAVGLAQTKLSRSTYLIPPAENTTNTSSLPRSNCLQFGSSSTLPRAKKNPHHTPTSTLPRGGGLQSILKRSKSQGERQNNVVFDLPTPTPTPSPTQETSTQSLTRFTKSIGTDSSLRRPVALSRSTSQTAVGMPEHVPTRASFNHGRASAFYQVSEKQENARTRPHGSKRHLVRGKSLKEATKEATKEPGKRLVRGKSLKEVSKESEAKVQNQEILINTVFSLMTDIHNRGMPNMIQRIYIDQGYDRVIDRIQNLNQYMMDIDDIREAFDTVIQKYHSKGFTDYDMFMLTLLFSNINIEVFRVIIPQFFDAHLNFKFLCRYYGDICKEKNLHHRHTHDAKGHMLKRGGGFLESYIRPDPTTLFIIKLADRTLKNLPGYPKSPENAKTPYAKQERFYEAFRDMPHLLNKKGKAPIKEPEQALRAQYKSIENARPNYCQKLILGALQSTQVNALVHQKKTNANIIEFLGSVDSMLYEKGFHPNTRNSQSTYLGIEDYQQCFKEKLGFLNIGTIGEDITEALGLLVCTLKTYNLVRDF</sequence>
<organism evidence="3 4">
    <name type="scientific">Nematocida displodere</name>
    <dbReference type="NCBI Taxonomy" id="1805483"/>
    <lineage>
        <taxon>Eukaryota</taxon>
        <taxon>Fungi</taxon>
        <taxon>Fungi incertae sedis</taxon>
        <taxon>Microsporidia</taxon>
        <taxon>Nematocida</taxon>
    </lineage>
</organism>
<feature type="compositionally biased region" description="Basic residues" evidence="1">
    <location>
        <begin position="672"/>
        <end position="685"/>
    </location>
</feature>
<feature type="signal peptide" evidence="2">
    <location>
        <begin position="1"/>
        <end position="17"/>
    </location>
</feature>
<feature type="compositionally biased region" description="Basic and acidic residues" evidence="1">
    <location>
        <begin position="181"/>
        <end position="193"/>
    </location>
</feature>
<feature type="compositionally biased region" description="Polar residues" evidence="1">
    <location>
        <begin position="614"/>
        <end position="623"/>
    </location>
</feature>
<name>A0A177EB23_9MICR</name>
<protein>
    <submittedName>
        <fullName evidence="3">Uncharacterized protein</fullName>
    </submittedName>
</protein>
<evidence type="ECO:0000256" key="2">
    <source>
        <dbReference type="SAM" id="SignalP"/>
    </source>
</evidence>
<evidence type="ECO:0000313" key="4">
    <source>
        <dbReference type="Proteomes" id="UP000185944"/>
    </source>
</evidence>
<dbReference type="VEuPathDB" id="MicrosporidiaDB:NEDG_01147"/>
<dbReference type="AlphaFoldDB" id="A0A177EB23"/>
<evidence type="ECO:0000256" key="1">
    <source>
        <dbReference type="SAM" id="MobiDB-lite"/>
    </source>
</evidence>
<dbReference type="EMBL" id="LTDL01000042">
    <property type="protein sequence ID" value="OAG29008.1"/>
    <property type="molecule type" value="Genomic_DNA"/>
</dbReference>
<feature type="region of interest" description="Disordered" evidence="1">
    <location>
        <begin position="308"/>
        <end position="357"/>
    </location>
</feature>
<dbReference type="GeneID" id="93647497"/>
<reference evidence="3 4" key="1">
    <citation type="submission" date="2016-02" db="EMBL/GenBank/DDBJ databases">
        <title>Discovery of a natural microsporidian pathogen with a broad tissue tropism in Caenorhabditis elegans.</title>
        <authorList>
            <person name="Luallen R.J."/>
            <person name="Reinke A.W."/>
            <person name="Tong L."/>
            <person name="Botts M.R."/>
            <person name="Felix M.-A."/>
            <person name="Troemel E.R."/>
        </authorList>
    </citation>
    <scope>NUCLEOTIDE SEQUENCE [LARGE SCALE GENOMIC DNA]</scope>
    <source>
        <strain evidence="3 4">JUm2807</strain>
    </source>
</reference>
<dbReference type="Proteomes" id="UP000185944">
    <property type="component" value="Unassembled WGS sequence"/>
</dbReference>
<feature type="compositionally biased region" description="Polar residues" evidence="1">
    <location>
        <begin position="137"/>
        <end position="162"/>
    </location>
</feature>
<comment type="caution">
    <text evidence="3">The sequence shown here is derived from an EMBL/GenBank/DDBJ whole genome shotgun (WGS) entry which is preliminary data.</text>
</comment>
<feature type="compositionally biased region" description="Low complexity" evidence="1">
    <location>
        <begin position="603"/>
        <end position="613"/>
    </location>
</feature>
<gene>
    <name evidence="3" type="ORF">NEDG_01147</name>
</gene>
<evidence type="ECO:0000313" key="3">
    <source>
        <dbReference type="EMBL" id="OAG29008.1"/>
    </source>
</evidence>
<dbReference type="RefSeq" id="XP_067543753.1">
    <property type="nucleotide sequence ID" value="XM_067688565.1"/>
</dbReference>
<proteinExistence type="predicted"/>